<keyword evidence="2" id="KW-1185">Reference proteome</keyword>
<proteinExistence type="predicted"/>
<dbReference type="Proteomes" id="UP000218890">
    <property type="component" value="Chromosome"/>
</dbReference>
<sequence>MLEIPNAYVRSLYKADADRQHVFDRTGETTKDIGSEVWIDACMQAAESATADKARIHARARDAIIAMSTALREEAGAEGAYDLTYFLTSSHWMVLFAVLFADQVLEVADAQKPATSRICLFAPSPEGRTLQMMIAAALKWRLSHRASERCPEIVLRESELSEELNRRLDQREIGGTDSVLVATDLCLSTGYTLAEGVSRVANGSNAEQLLREVAEGNKDSVHSLFDRILTIEELTKS</sequence>
<protein>
    <submittedName>
        <fullName evidence="1">Uncharacterized protein</fullName>
    </submittedName>
</protein>
<organism evidence="1 2">
    <name type="scientific">Halorhodospira halochloris</name>
    <name type="common">Ectothiorhodospira halochloris</name>
    <dbReference type="NCBI Taxonomy" id="1052"/>
    <lineage>
        <taxon>Bacteria</taxon>
        <taxon>Pseudomonadati</taxon>
        <taxon>Pseudomonadota</taxon>
        <taxon>Gammaproteobacteria</taxon>
        <taxon>Chromatiales</taxon>
        <taxon>Ectothiorhodospiraceae</taxon>
        <taxon>Halorhodospira</taxon>
    </lineage>
</organism>
<accession>A0A0X8X7H1</accession>
<dbReference type="AlphaFoldDB" id="A0A0X8X7H1"/>
<reference evidence="1" key="1">
    <citation type="submission" date="2016-02" db="EMBL/GenBank/DDBJ databases">
        <title>Halorhodospira halochloris DSM-1059 complete genome, version 2.</title>
        <authorList>
            <person name="Tsukatani Y."/>
        </authorList>
    </citation>
    <scope>NUCLEOTIDE SEQUENCE</scope>
    <source>
        <strain evidence="1">DSM 1059</strain>
    </source>
</reference>
<dbReference type="KEGG" id="hhk:HH1059_03610"/>
<evidence type="ECO:0000313" key="2">
    <source>
        <dbReference type="Proteomes" id="UP000218890"/>
    </source>
</evidence>
<dbReference type="RefSeq" id="WP_162549290.1">
    <property type="nucleotide sequence ID" value="NZ_AP017372.2"/>
</dbReference>
<gene>
    <name evidence="1" type="ORF">HH1059_03610</name>
</gene>
<evidence type="ECO:0000313" key="1">
    <source>
        <dbReference type="EMBL" id="BAU57037.2"/>
    </source>
</evidence>
<name>A0A0X8X7H1_HALHR</name>
<dbReference type="EMBL" id="AP017372">
    <property type="protein sequence ID" value="BAU57037.2"/>
    <property type="molecule type" value="Genomic_DNA"/>
</dbReference>